<dbReference type="Proteomes" id="UP000184330">
    <property type="component" value="Unassembled WGS sequence"/>
</dbReference>
<sequence length="214" mass="23844">MAPQVTEIAYVTLKPGIELEGTSPSAQTWAEIIATLQRQDGCQRAHYGRTIESPNLLILMIDWDSVEAHKKFMKVPEYTPYVQRLYTIMEGVHLHHFLPTPSPPSVFGIAPVIEFTTFYEAYPDFKESAGKFIHACGSPEGFVGFAYGETVEEVGRHAGGEEGKKAKAVVLTIGWKSVDAHMKFRETETFKNNIGLMRGNHGGVEMFHVPFKAV</sequence>
<dbReference type="SUPFAM" id="SSF54909">
    <property type="entry name" value="Dimeric alpha+beta barrel"/>
    <property type="match status" value="1"/>
</dbReference>
<dbReference type="InterPro" id="IPR007138">
    <property type="entry name" value="ABM_dom"/>
</dbReference>
<proteinExistence type="predicted"/>
<dbReference type="OrthoDB" id="3830579at2759"/>
<evidence type="ECO:0000313" key="2">
    <source>
        <dbReference type="EMBL" id="CZR50441.1"/>
    </source>
</evidence>
<dbReference type="InterPro" id="IPR011008">
    <property type="entry name" value="Dimeric_a/b-barrel"/>
</dbReference>
<keyword evidence="3" id="KW-1185">Reference proteome</keyword>
<name>A0A1L7WCE2_9HELO</name>
<protein>
    <recommendedName>
        <fullName evidence="1">ABM domain-containing protein</fullName>
    </recommendedName>
</protein>
<accession>A0A1L7WCE2</accession>
<dbReference type="EMBL" id="FJOG01000001">
    <property type="protein sequence ID" value="CZR50441.1"/>
    <property type="molecule type" value="Genomic_DNA"/>
</dbReference>
<evidence type="ECO:0000313" key="3">
    <source>
        <dbReference type="Proteomes" id="UP000184330"/>
    </source>
</evidence>
<evidence type="ECO:0000259" key="1">
    <source>
        <dbReference type="Pfam" id="PF03992"/>
    </source>
</evidence>
<reference evidence="2 3" key="1">
    <citation type="submission" date="2016-03" db="EMBL/GenBank/DDBJ databases">
        <authorList>
            <person name="Ploux O."/>
        </authorList>
    </citation>
    <scope>NUCLEOTIDE SEQUENCE [LARGE SCALE GENOMIC DNA]</scope>
    <source>
        <strain evidence="2 3">UAMH 11012</strain>
    </source>
</reference>
<organism evidence="2 3">
    <name type="scientific">Phialocephala subalpina</name>
    <dbReference type="NCBI Taxonomy" id="576137"/>
    <lineage>
        <taxon>Eukaryota</taxon>
        <taxon>Fungi</taxon>
        <taxon>Dikarya</taxon>
        <taxon>Ascomycota</taxon>
        <taxon>Pezizomycotina</taxon>
        <taxon>Leotiomycetes</taxon>
        <taxon>Helotiales</taxon>
        <taxon>Mollisiaceae</taxon>
        <taxon>Phialocephala</taxon>
        <taxon>Phialocephala fortinii species complex</taxon>
    </lineage>
</organism>
<feature type="domain" description="ABM" evidence="1">
    <location>
        <begin position="27"/>
        <end position="82"/>
    </location>
</feature>
<dbReference type="AlphaFoldDB" id="A0A1L7WCE2"/>
<dbReference type="STRING" id="576137.A0A1L7WCE2"/>
<dbReference type="Gene3D" id="3.30.70.100">
    <property type="match status" value="2"/>
</dbReference>
<gene>
    <name evidence="2" type="ORF">PAC_00313</name>
</gene>
<dbReference type="Pfam" id="PF03992">
    <property type="entry name" value="ABM"/>
    <property type="match status" value="1"/>
</dbReference>